<accession>A0ABR1SIJ3</accession>
<organism evidence="1 2">
    <name type="scientific">Apiospora rasikravindrae</name>
    <dbReference type="NCBI Taxonomy" id="990691"/>
    <lineage>
        <taxon>Eukaryota</taxon>
        <taxon>Fungi</taxon>
        <taxon>Dikarya</taxon>
        <taxon>Ascomycota</taxon>
        <taxon>Pezizomycotina</taxon>
        <taxon>Sordariomycetes</taxon>
        <taxon>Xylariomycetidae</taxon>
        <taxon>Amphisphaeriales</taxon>
        <taxon>Apiosporaceae</taxon>
        <taxon>Apiospora</taxon>
    </lineage>
</organism>
<evidence type="ECO:0000313" key="1">
    <source>
        <dbReference type="EMBL" id="KAK8034122.1"/>
    </source>
</evidence>
<gene>
    <name evidence="1" type="ORF">PG993_009117</name>
</gene>
<dbReference type="Proteomes" id="UP001444661">
    <property type="component" value="Unassembled WGS sequence"/>
</dbReference>
<name>A0ABR1SIJ3_9PEZI</name>
<keyword evidence="2" id="KW-1185">Reference proteome</keyword>
<sequence>MTFTKLEKIPIKLGHGHEARSEYACESMLTPNHHSKDVNCQGLGPTLTSGRGIEAGLRSLRRRDCSEDH</sequence>
<reference evidence="1 2" key="1">
    <citation type="submission" date="2023-01" db="EMBL/GenBank/DDBJ databases">
        <title>Analysis of 21 Apiospora genomes using comparative genomics revels a genus with tremendous synthesis potential of carbohydrate active enzymes and secondary metabolites.</title>
        <authorList>
            <person name="Sorensen T."/>
        </authorList>
    </citation>
    <scope>NUCLEOTIDE SEQUENCE [LARGE SCALE GENOMIC DNA]</scope>
    <source>
        <strain evidence="1 2">CBS 33761</strain>
    </source>
</reference>
<protein>
    <submittedName>
        <fullName evidence="1">Uncharacterized protein</fullName>
    </submittedName>
</protein>
<comment type="caution">
    <text evidence="1">The sequence shown here is derived from an EMBL/GenBank/DDBJ whole genome shotgun (WGS) entry which is preliminary data.</text>
</comment>
<evidence type="ECO:0000313" key="2">
    <source>
        <dbReference type="Proteomes" id="UP001444661"/>
    </source>
</evidence>
<proteinExistence type="predicted"/>
<dbReference type="EMBL" id="JAQQWK010000009">
    <property type="protein sequence ID" value="KAK8034122.1"/>
    <property type="molecule type" value="Genomic_DNA"/>
</dbReference>